<dbReference type="PANTHER" id="PTHR36902:SF1">
    <property type="entry name" value="ENRICHED IN SURFACE-LABELED PROTEOME PROTEIN 9"/>
    <property type="match status" value="1"/>
</dbReference>
<evidence type="ECO:0000313" key="3">
    <source>
        <dbReference type="RefSeq" id="XP_014666764.1"/>
    </source>
</evidence>
<protein>
    <submittedName>
        <fullName evidence="3">Uncharacterized protein LOC106808521</fullName>
    </submittedName>
</protein>
<accession>A0ABM1E3J3</accession>
<organism evidence="2 3">
    <name type="scientific">Priapulus caudatus</name>
    <name type="common">Priapulid worm</name>
    <dbReference type="NCBI Taxonomy" id="37621"/>
    <lineage>
        <taxon>Eukaryota</taxon>
        <taxon>Metazoa</taxon>
        <taxon>Ecdysozoa</taxon>
        <taxon>Scalidophora</taxon>
        <taxon>Priapulida</taxon>
        <taxon>Priapulimorpha</taxon>
        <taxon>Priapulimorphida</taxon>
        <taxon>Priapulidae</taxon>
        <taxon>Priapulus</taxon>
    </lineage>
</organism>
<name>A0ABM1E3J3_PRICU</name>
<dbReference type="GeneID" id="106808521"/>
<dbReference type="Pfam" id="PF25898">
    <property type="entry name" value="LolA_2nd_metazoa"/>
    <property type="match status" value="1"/>
</dbReference>
<gene>
    <name evidence="3" type="primary">LOC106808521</name>
</gene>
<dbReference type="RefSeq" id="XP_014666764.1">
    <property type="nucleotide sequence ID" value="XM_014811278.1"/>
</dbReference>
<keyword evidence="2" id="KW-1185">Reference proteome</keyword>
<dbReference type="InterPro" id="IPR058831">
    <property type="entry name" value="LolA-like_dom_2nd"/>
</dbReference>
<evidence type="ECO:0000313" key="2">
    <source>
        <dbReference type="Proteomes" id="UP000695022"/>
    </source>
</evidence>
<proteinExistence type="predicted"/>
<dbReference type="PANTHER" id="PTHR36902">
    <property type="entry name" value="ENRICHED IN SURFACE-LABELED PROTEOME PROTEIN 9"/>
    <property type="match status" value="1"/>
</dbReference>
<feature type="domain" description="LolA-like" evidence="1">
    <location>
        <begin position="93"/>
        <end position="237"/>
    </location>
</feature>
<sequence>MTTYIGDKETVRGIPALQWQSTLKHDDDYSLKLDYFFSQDAYTYTGQHVVPLRAVVNGTVKDGSTVRQITHVYDFTAFEEISYPEHTEIFQIPRGVYCSGKISEKSVPDIPTAFSMIIEQSATVDEKPYLAASGEVYDYDNKLLRITTYVENAPNITVPANKIFVTQIHDYNSGVAFIINDLRGNCTTVAIADVATAFEDIYNVTTLGNFSFNVLHMKGPMGIFEFDQGETYYNGKVGVNAHALRTART</sequence>
<reference evidence="3" key="1">
    <citation type="submission" date="2025-08" db="UniProtKB">
        <authorList>
            <consortium name="RefSeq"/>
        </authorList>
    </citation>
    <scope>IDENTIFICATION</scope>
</reference>
<evidence type="ECO:0000259" key="1">
    <source>
        <dbReference type="Pfam" id="PF25898"/>
    </source>
</evidence>
<dbReference type="Proteomes" id="UP000695022">
    <property type="component" value="Unplaced"/>
</dbReference>